<dbReference type="NCBIfam" id="NF041196">
    <property type="entry name" value="ScbR_bind_reg"/>
    <property type="match status" value="1"/>
</dbReference>
<dbReference type="PANTHER" id="PTHR30055:SF234">
    <property type="entry name" value="HTH-TYPE TRANSCRIPTIONAL REGULATOR BETI"/>
    <property type="match status" value="1"/>
</dbReference>
<evidence type="ECO:0000313" key="7">
    <source>
        <dbReference type="Proteomes" id="UP001595839"/>
    </source>
</evidence>
<dbReference type="EMBL" id="JBHSFK010000059">
    <property type="protein sequence ID" value="MFC4507657.1"/>
    <property type="molecule type" value="Genomic_DNA"/>
</dbReference>
<dbReference type="RefSeq" id="WP_381179553.1">
    <property type="nucleotide sequence ID" value="NZ_JBHSFK010000059.1"/>
</dbReference>
<dbReference type="Pfam" id="PF00440">
    <property type="entry name" value="TetR_N"/>
    <property type="match status" value="1"/>
</dbReference>
<keyword evidence="7" id="KW-1185">Reference proteome</keyword>
<keyword evidence="2 4" id="KW-0238">DNA-binding</keyword>
<reference evidence="7" key="1">
    <citation type="journal article" date="2019" name="Int. J. Syst. Evol. Microbiol.">
        <title>The Global Catalogue of Microorganisms (GCM) 10K type strain sequencing project: providing services to taxonomists for standard genome sequencing and annotation.</title>
        <authorList>
            <consortium name="The Broad Institute Genomics Platform"/>
            <consortium name="The Broad Institute Genome Sequencing Center for Infectious Disease"/>
            <person name="Wu L."/>
            <person name="Ma J."/>
        </authorList>
    </citation>
    <scope>NUCLEOTIDE SEQUENCE [LARGE SCALE GENOMIC DNA]</scope>
    <source>
        <strain evidence="7">CGMCC 4.7177</strain>
    </source>
</reference>
<evidence type="ECO:0000256" key="3">
    <source>
        <dbReference type="ARBA" id="ARBA00023163"/>
    </source>
</evidence>
<protein>
    <submittedName>
        <fullName evidence="6">ScbR family autoregulator-binding transcription factor</fullName>
    </submittedName>
</protein>
<evidence type="ECO:0000256" key="1">
    <source>
        <dbReference type="ARBA" id="ARBA00023015"/>
    </source>
</evidence>
<dbReference type="PRINTS" id="PR00455">
    <property type="entry name" value="HTHTETR"/>
</dbReference>
<proteinExistence type="predicted"/>
<dbReference type="InterPro" id="IPR036271">
    <property type="entry name" value="Tet_transcr_reg_TetR-rel_C_sf"/>
</dbReference>
<sequence length="212" mass="23730">MPEPRQDRAIRTREEIIRAAAEVFDERGYNGASMREIMKRARVTLGAVYFHFPNKEAIAREVMNSQPDSVLPHLTSRGLQQAVDITLVWSRQLQNDVALRAGVRLAVEQSGLDFRDTSSYEGWEKIFEECLLVAHERGELRDHVSPSTMAGFLVGACTGVQLYSELLYRRSDLTQRTVTMWELLVPGVAVAEVAGQIKVSVRRADALAAIST</sequence>
<feature type="DNA-binding region" description="H-T-H motif" evidence="4">
    <location>
        <begin position="33"/>
        <end position="52"/>
    </location>
</feature>
<evidence type="ECO:0000256" key="2">
    <source>
        <dbReference type="ARBA" id="ARBA00023125"/>
    </source>
</evidence>
<dbReference type="Proteomes" id="UP001595839">
    <property type="component" value="Unassembled WGS sequence"/>
</dbReference>
<comment type="caution">
    <text evidence="6">The sequence shown here is derived from an EMBL/GenBank/DDBJ whole genome shotgun (WGS) entry which is preliminary data.</text>
</comment>
<feature type="domain" description="HTH tetR-type" evidence="5">
    <location>
        <begin position="10"/>
        <end position="70"/>
    </location>
</feature>
<dbReference type="PROSITE" id="PS01081">
    <property type="entry name" value="HTH_TETR_1"/>
    <property type="match status" value="1"/>
</dbReference>
<organism evidence="6 7">
    <name type="scientific">Streptomyces vulcanius</name>
    <dbReference type="NCBI Taxonomy" id="1441876"/>
    <lineage>
        <taxon>Bacteria</taxon>
        <taxon>Bacillati</taxon>
        <taxon>Actinomycetota</taxon>
        <taxon>Actinomycetes</taxon>
        <taxon>Kitasatosporales</taxon>
        <taxon>Streptomycetaceae</taxon>
        <taxon>Streptomyces</taxon>
    </lineage>
</organism>
<keyword evidence="1" id="KW-0805">Transcription regulation</keyword>
<dbReference type="SUPFAM" id="SSF48498">
    <property type="entry name" value="Tetracyclin repressor-like, C-terminal domain"/>
    <property type="match status" value="1"/>
</dbReference>
<dbReference type="InterPro" id="IPR009057">
    <property type="entry name" value="Homeodomain-like_sf"/>
</dbReference>
<evidence type="ECO:0000313" key="6">
    <source>
        <dbReference type="EMBL" id="MFC4507657.1"/>
    </source>
</evidence>
<dbReference type="Gene3D" id="1.10.357.10">
    <property type="entry name" value="Tetracycline Repressor, domain 2"/>
    <property type="match status" value="1"/>
</dbReference>
<dbReference type="PROSITE" id="PS50977">
    <property type="entry name" value="HTH_TETR_2"/>
    <property type="match status" value="1"/>
</dbReference>
<dbReference type="InterPro" id="IPR047923">
    <property type="entry name" value="ArpA-like"/>
</dbReference>
<evidence type="ECO:0000256" key="4">
    <source>
        <dbReference type="PROSITE-ProRule" id="PRU00335"/>
    </source>
</evidence>
<dbReference type="SUPFAM" id="SSF46689">
    <property type="entry name" value="Homeodomain-like"/>
    <property type="match status" value="1"/>
</dbReference>
<dbReference type="PANTHER" id="PTHR30055">
    <property type="entry name" value="HTH-TYPE TRANSCRIPTIONAL REGULATOR RUTR"/>
    <property type="match status" value="1"/>
</dbReference>
<dbReference type="InterPro" id="IPR001647">
    <property type="entry name" value="HTH_TetR"/>
</dbReference>
<accession>A0ABV9B925</accession>
<dbReference type="InterPro" id="IPR050109">
    <property type="entry name" value="HTH-type_TetR-like_transc_reg"/>
</dbReference>
<gene>
    <name evidence="6" type="ORF">ACFPIH_51020</name>
</gene>
<evidence type="ECO:0000259" key="5">
    <source>
        <dbReference type="PROSITE" id="PS50977"/>
    </source>
</evidence>
<dbReference type="InterPro" id="IPR023772">
    <property type="entry name" value="DNA-bd_HTH_TetR-type_CS"/>
</dbReference>
<name>A0ABV9B925_9ACTN</name>
<keyword evidence="3" id="KW-0804">Transcription</keyword>